<protein>
    <submittedName>
        <fullName evidence="2">HAD-IIIC family phosphatase</fullName>
    </submittedName>
</protein>
<evidence type="ECO:0000313" key="3">
    <source>
        <dbReference type="Proteomes" id="UP000432464"/>
    </source>
</evidence>
<keyword evidence="3" id="KW-1185">Reference proteome</keyword>
<dbReference type="NCBIfam" id="TIGR01686">
    <property type="entry name" value="FkbH"/>
    <property type="match status" value="1"/>
</dbReference>
<dbReference type="Gene3D" id="3.40.630.30">
    <property type="match status" value="1"/>
</dbReference>
<name>A0A6I3L2L2_9NOCA</name>
<reference evidence="2 3" key="1">
    <citation type="submission" date="2019-11" db="EMBL/GenBank/DDBJ databases">
        <title>Nocardia sp. nov. CT2-14 isolated from soil.</title>
        <authorList>
            <person name="Kanchanasin P."/>
            <person name="Tanasupawat S."/>
            <person name="Yuki M."/>
            <person name="Kudo T."/>
        </authorList>
    </citation>
    <scope>NUCLEOTIDE SEQUENCE [LARGE SCALE GENOMIC DNA]</scope>
    <source>
        <strain evidence="2 3">CT2-14</strain>
    </source>
</reference>
<evidence type="ECO:0000313" key="2">
    <source>
        <dbReference type="EMBL" id="MTE14119.1"/>
    </source>
</evidence>
<dbReference type="InterPro" id="IPR000182">
    <property type="entry name" value="GNAT_dom"/>
</dbReference>
<dbReference type="Gene3D" id="3.40.50.1000">
    <property type="entry name" value="HAD superfamily/HAD-like"/>
    <property type="match status" value="1"/>
</dbReference>
<accession>A0A6I3L2L2</accession>
<dbReference type="PROSITE" id="PS51186">
    <property type="entry name" value="GNAT"/>
    <property type="match status" value="1"/>
</dbReference>
<dbReference type="InterPro" id="IPR036412">
    <property type="entry name" value="HAD-like_sf"/>
</dbReference>
<evidence type="ECO:0000259" key="1">
    <source>
        <dbReference type="PROSITE" id="PS51186"/>
    </source>
</evidence>
<dbReference type="AlphaFoldDB" id="A0A6I3L2L2"/>
<gene>
    <name evidence="2" type="ORF">GLP40_15275</name>
</gene>
<dbReference type="InterPro" id="IPR023214">
    <property type="entry name" value="HAD_sf"/>
</dbReference>
<dbReference type="SUPFAM" id="SSF55729">
    <property type="entry name" value="Acyl-CoA N-acyltransferases (Nat)"/>
    <property type="match status" value="1"/>
</dbReference>
<dbReference type="NCBIfam" id="TIGR01681">
    <property type="entry name" value="HAD-SF-IIIC"/>
    <property type="match status" value="1"/>
</dbReference>
<dbReference type="InterPro" id="IPR016181">
    <property type="entry name" value="Acyl_CoA_acyltransferase"/>
</dbReference>
<dbReference type="Proteomes" id="UP000432464">
    <property type="component" value="Unassembled WGS sequence"/>
</dbReference>
<organism evidence="2 3">
    <name type="scientific">Nocardia aurantiaca</name>
    <dbReference type="NCBI Taxonomy" id="2675850"/>
    <lineage>
        <taxon>Bacteria</taxon>
        <taxon>Bacillati</taxon>
        <taxon>Actinomycetota</taxon>
        <taxon>Actinomycetes</taxon>
        <taxon>Mycobacteriales</taxon>
        <taxon>Nocardiaceae</taxon>
        <taxon>Nocardia</taxon>
    </lineage>
</organism>
<feature type="domain" description="N-acetyltransferase" evidence="1">
    <location>
        <begin position="180"/>
        <end position="327"/>
    </location>
</feature>
<comment type="caution">
    <text evidence="2">The sequence shown here is derived from an EMBL/GenBank/DDBJ whole genome shotgun (WGS) entry which is preliminary data.</text>
</comment>
<dbReference type="RefSeq" id="WP_154788524.1">
    <property type="nucleotide sequence ID" value="NZ_WMBB01000006.1"/>
</dbReference>
<dbReference type="SUPFAM" id="SSF56784">
    <property type="entry name" value="HAD-like"/>
    <property type="match status" value="1"/>
</dbReference>
<proteinExistence type="predicted"/>
<sequence length="341" mass="36934">MATTVKCLVWDLDDTVWPGVVLESDGGAPKPEALHTIRTLDERGILHAVASRGEPRAATAHLRMHAIEDMFSAVEIGWGPKSEAIRRIAESLNIGRDTIAFVDNDPVELAEVAAAFPEVRCYPADRIADLPDLPEFTPAAATSEARQRRLLYRAERERKASEAEFSGSDADFLASLNLVMTVSEATEADLVRAHELTERTHQLNTTGVTFDMDELRALCASPRHEVLVASLTDRFGGYGTIGLAVTEKRGADAVLLLLLMSCRVMSRGVGTTLIAEVVRRAHAAGLQPMAEFVATPLNRVMLVTLRFAGFEVAAKDGDRILLACTVPAEDIGGTGHVEVVR</sequence>
<dbReference type="InterPro" id="IPR010033">
    <property type="entry name" value="HAD_SF_ppase_IIIC"/>
</dbReference>
<dbReference type="InterPro" id="IPR010037">
    <property type="entry name" value="FkbH_domain"/>
</dbReference>
<dbReference type="EMBL" id="WMBB01000006">
    <property type="protein sequence ID" value="MTE14119.1"/>
    <property type="molecule type" value="Genomic_DNA"/>
</dbReference>
<dbReference type="GO" id="GO:0016747">
    <property type="term" value="F:acyltransferase activity, transferring groups other than amino-acyl groups"/>
    <property type="evidence" value="ECO:0007669"/>
    <property type="project" value="InterPro"/>
</dbReference>